<feature type="compositionally biased region" description="Polar residues" evidence="1">
    <location>
        <begin position="41"/>
        <end position="54"/>
    </location>
</feature>
<dbReference type="RefSeq" id="WP_114899095.1">
    <property type="nucleotide sequence ID" value="NZ_CP031222.1"/>
</dbReference>
<dbReference type="EMBL" id="CP031222">
    <property type="protein sequence ID" value="AXI02985.1"/>
    <property type="molecule type" value="Genomic_DNA"/>
</dbReference>
<proteinExistence type="predicted"/>
<protein>
    <submittedName>
        <fullName evidence="2">Uncharacterized protein</fullName>
    </submittedName>
</protein>
<dbReference type="KEGG" id="mbah:HYN46_09115"/>
<evidence type="ECO:0000313" key="2">
    <source>
        <dbReference type="EMBL" id="AXI02985.1"/>
    </source>
</evidence>
<evidence type="ECO:0000256" key="1">
    <source>
        <dbReference type="SAM" id="MobiDB-lite"/>
    </source>
</evidence>
<gene>
    <name evidence="2" type="ORF">HYN46_09115</name>
</gene>
<sequence>MNVLFAQIGQAYNADYQQKDIQKSLRFKDKIEKERLEIERNNNASTNAESQKNDGSGVFARDNYRILPTSCEKPQQNGEFTCYMSNGNYYQVTKLPNGYSWKGFNDVQKTQWSGVSAVQGASATYSGVDAAGQPFRKICSASACL</sequence>
<keyword evidence="3" id="KW-1185">Reference proteome</keyword>
<feature type="region of interest" description="Disordered" evidence="1">
    <location>
        <begin position="38"/>
        <end position="57"/>
    </location>
</feature>
<organism evidence="2 3">
    <name type="scientific">Aquirhabdus parva</name>
    <dbReference type="NCBI Taxonomy" id="2283318"/>
    <lineage>
        <taxon>Bacteria</taxon>
        <taxon>Pseudomonadati</taxon>
        <taxon>Pseudomonadota</taxon>
        <taxon>Gammaproteobacteria</taxon>
        <taxon>Moraxellales</taxon>
        <taxon>Moraxellaceae</taxon>
        <taxon>Aquirhabdus</taxon>
    </lineage>
</organism>
<evidence type="ECO:0000313" key="3">
    <source>
        <dbReference type="Proteomes" id="UP000253940"/>
    </source>
</evidence>
<reference evidence="2 3" key="1">
    <citation type="submission" date="2018-07" db="EMBL/GenBank/DDBJ databases">
        <title>Genome sequencing of Moraxellaceae gen. HYN0046.</title>
        <authorList>
            <person name="Kim M."/>
            <person name="Yi H."/>
        </authorList>
    </citation>
    <scope>NUCLEOTIDE SEQUENCE [LARGE SCALE GENOMIC DNA]</scope>
    <source>
        <strain evidence="2 3">HYN0046</strain>
    </source>
</reference>
<accession>A0A345P6S6</accession>
<dbReference type="AlphaFoldDB" id="A0A345P6S6"/>
<dbReference type="Proteomes" id="UP000253940">
    <property type="component" value="Chromosome"/>
</dbReference>
<name>A0A345P6S6_9GAMM</name>